<dbReference type="Gene3D" id="3.40.50.300">
    <property type="entry name" value="P-loop containing nucleotide triphosphate hydrolases"/>
    <property type="match status" value="1"/>
</dbReference>
<gene>
    <name evidence="1" type="ORF">AOLFYP35_01244</name>
</gene>
<evidence type="ECO:0000313" key="1">
    <source>
        <dbReference type="EMBL" id="VYT02177.1"/>
    </source>
</evidence>
<dbReference type="EMBL" id="CACRSM010000002">
    <property type="protein sequence ID" value="VYT02177.1"/>
    <property type="molecule type" value="Genomic_DNA"/>
</dbReference>
<name>A0A6N2T9I2_9ACTO</name>
<dbReference type="InterPro" id="IPR027417">
    <property type="entry name" value="P-loop_NTPase"/>
</dbReference>
<proteinExistence type="predicted"/>
<dbReference type="Pfam" id="PF03237">
    <property type="entry name" value="Terminase_6N"/>
    <property type="match status" value="1"/>
</dbReference>
<sequence length="482" mass="53085">MPNPFTHLPAPMHCPPMDPSYPFNEGAEIARVARLLGGYLQPWQRMVINRATQYRPVENAQGKMVRGYKYSKVLISVPRQSGKTHLILPKELHSLMLRPSSRALYTAQTGADARIQMLAMMKRIAQSDLADLTTPRRSNGSEGISLNENGSELARFSPTFSAVHGEHPHLVVLDEIWKHSKDLGEALLGAIVPSQITIKEESQIWMISTKGTAKSEFMNGIIDDGLAGTDPSLLYVEFSMPEDMDPYDPATWWKFHPALGNTITEDALYSSMGLPYGEWMRAYMNVVVSSDNPLIPIEDFDHLEAEPLAVPDLNTCVFAYEAGALGECGCVVVSWIDIDGTPCVRVLRQAPGTAWLPPYLAALSRRYPGASFVADDGGPTRAITDALNARDDFQPYNLEMLSINERTVADSNFLRMVLETKNLKHDGSQPLRDAIGNVSTREYNGTLRFDRDRSPAPIAALIASSVALYAAQHPTAMPSVAA</sequence>
<accession>A0A6N2T9I2</accession>
<dbReference type="AlphaFoldDB" id="A0A6N2T9I2"/>
<organism evidence="1">
    <name type="scientific">Schaalia odontolytica</name>
    <dbReference type="NCBI Taxonomy" id="1660"/>
    <lineage>
        <taxon>Bacteria</taxon>
        <taxon>Bacillati</taxon>
        <taxon>Actinomycetota</taxon>
        <taxon>Actinomycetes</taxon>
        <taxon>Actinomycetales</taxon>
        <taxon>Actinomycetaceae</taxon>
        <taxon>Schaalia</taxon>
    </lineage>
</organism>
<protein>
    <submittedName>
        <fullName evidence="1">Phage Terminase</fullName>
    </submittedName>
</protein>
<reference evidence="1" key="1">
    <citation type="submission" date="2019-11" db="EMBL/GenBank/DDBJ databases">
        <authorList>
            <person name="Feng L."/>
        </authorList>
    </citation>
    <scope>NUCLEOTIDE SEQUENCE</scope>
    <source>
        <strain evidence="1">AodontolyticusLFYP35</strain>
    </source>
</reference>